<protein>
    <submittedName>
        <fullName evidence="4">VCBS repeat-containing protein</fullName>
    </submittedName>
</protein>
<evidence type="ECO:0000256" key="1">
    <source>
        <dbReference type="ARBA" id="ARBA00022729"/>
    </source>
</evidence>
<keyword evidence="5" id="KW-1185">Reference proteome</keyword>
<dbReference type="Pfam" id="PF13517">
    <property type="entry name" value="FG-GAP_3"/>
    <property type="match status" value="2"/>
</dbReference>
<evidence type="ECO:0000256" key="2">
    <source>
        <dbReference type="SAM" id="MobiDB-lite"/>
    </source>
</evidence>
<sequence length="580" mass="61374">MRIPRRHRTALAVAALGASVGLTPLQSANADPATPGIAVSMNDGIDMWGPSGDMDVTVTAPPTTDAYIQLQVEGSRSDHLHFTDDAGNTLPFVQDERDEYVLVGADDSDHNGVKGAPLTAGVIHLHVNAGYPASSNIPVRAYLIDGATDTAIAHSDLGTSAPIVVGQPYLTTTWQAPNGPTEQTSSVDVATGDTRPVDEDLNIGMPMKTPPESTRTHLVFTAQQLAAAGYTPSQLAAAVTVGYSADNQHFTPLAWTLGADGSAALELPTLGGWTTGGTQDQYLHFTAAWGLPAATLTGSLEVHDTQGTQYAGRREDLKFTSDVVPAFARAAFYGRDSAGVLWQYQASPTPQYTHYTARAKVGGGWQAYNTLTKLSALKADGTGDLVARDASGVLWYYHGSGQITAPFTPRTRVGAGWQTYDTLVGAGDLTGDGRPDLLARDHNGVLWLYKGTGEPTTPFATRTKIGTGWGIYNAIVSGTDLTGDGRPDLLARDHDGVLWLYKGTGNPTTPFATRTKIGSGWNTYTSLVSTYDMNGDGKSDLLAVDHDGVLWLYNGTGNPTAPFTTRTKIGTGWGIYNTLI</sequence>
<evidence type="ECO:0000256" key="3">
    <source>
        <dbReference type="SAM" id="SignalP"/>
    </source>
</evidence>
<feature type="compositionally biased region" description="Polar residues" evidence="2">
    <location>
        <begin position="174"/>
        <end position="188"/>
    </location>
</feature>
<dbReference type="EMBL" id="JARJBB010000007">
    <property type="protein sequence ID" value="MDF3300124.1"/>
    <property type="molecule type" value="Genomic_DNA"/>
</dbReference>
<dbReference type="RefSeq" id="WP_276109678.1">
    <property type="nucleotide sequence ID" value="NZ_JARJBB010000007.1"/>
</dbReference>
<evidence type="ECO:0000313" key="5">
    <source>
        <dbReference type="Proteomes" id="UP001221150"/>
    </source>
</evidence>
<dbReference type="Gene3D" id="2.115.10.10">
    <property type="entry name" value="Tachylectin 2"/>
    <property type="match status" value="2"/>
</dbReference>
<comment type="caution">
    <text evidence="4">The sequence shown here is derived from an EMBL/GenBank/DDBJ whole genome shotgun (WGS) entry which is preliminary data.</text>
</comment>
<accession>A0ABT6A653</accession>
<dbReference type="PANTHER" id="PTHR44103">
    <property type="entry name" value="PROPROTEIN CONVERTASE P"/>
    <property type="match status" value="1"/>
</dbReference>
<reference evidence="4 5" key="1">
    <citation type="submission" date="2023-03" db="EMBL/GenBank/DDBJ databases">
        <title>Draft genome sequence of Streptomyces sp. K1PA1 isolated from peat swamp forest in Thailand.</title>
        <authorList>
            <person name="Klaysubun C."/>
            <person name="Duangmal K."/>
        </authorList>
    </citation>
    <scope>NUCLEOTIDE SEQUENCE [LARGE SCALE GENOMIC DNA]</scope>
    <source>
        <strain evidence="4 5">K1PA1</strain>
    </source>
</reference>
<name>A0ABT6A653_9ACTN</name>
<dbReference type="SUPFAM" id="SSF69318">
    <property type="entry name" value="Integrin alpha N-terminal domain"/>
    <property type="match status" value="1"/>
</dbReference>
<organism evidence="4 5">
    <name type="scientific">Streptomyces tropicalis</name>
    <dbReference type="NCBI Taxonomy" id="3034234"/>
    <lineage>
        <taxon>Bacteria</taxon>
        <taxon>Bacillati</taxon>
        <taxon>Actinomycetota</taxon>
        <taxon>Actinomycetes</taxon>
        <taxon>Kitasatosporales</taxon>
        <taxon>Streptomycetaceae</taxon>
        <taxon>Streptomyces</taxon>
    </lineage>
</organism>
<dbReference type="Proteomes" id="UP001221150">
    <property type="component" value="Unassembled WGS sequence"/>
</dbReference>
<dbReference type="InterPro" id="IPR013517">
    <property type="entry name" value="FG-GAP"/>
</dbReference>
<gene>
    <name evidence="4" type="ORF">P3H78_16110</name>
</gene>
<dbReference type="PANTHER" id="PTHR44103:SF1">
    <property type="entry name" value="PROPROTEIN CONVERTASE P"/>
    <property type="match status" value="1"/>
</dbReference>
<proteinExistence type="predicted"/>
<feature type="chain" id="PRO_5046980708" evidence="3">
    <location>
        <begin position="31"/>
        <end position="580"/>
    </location>
</feature>
<feature type="region of interest" description="Disordered" evidence="2">
    <location>
        <begin position="174"/>
        <end position="212"/>
    </location>
</feature>
<evidence type="ECO:0000313" key="4">
    <source>
        <dbReference type="EMBL" id="MDF3300124.1"/>
    </source>
</evidence>
<dbReference type="InterPro" id="IPR028994">
    <property type="entry name" value="Integrin_alpha_N"/>
</dbReference>
<feature type="signal peptide" evidence="3">
    <location>
        <begin position="1"/>
        <end position="30"/>
    </location>
</feature>
<keyword evidence="1 3" id="KW-0732">Signal</keyword>